<dbReference type="PANTHER" id="PTHR22916">
    <property type="entry name" value="GLYCOSYLTRANSFERASE"/>
    <property type="match status" value="1"/>
</dbReference>
<accession>A0A512MB21</accession>
<name>A0A512MB21_9BACT</name>
<protein>
    <recommendedName>
        <fullName evidence="1">Glycosyltransferase 2-like domain-containing protein</fullName>
    </recommendedName>
</protein>
<dbReference type="Proteomes" id="UP000321577">
    <property type="component" value="Unassembled WGS sequence"/>
</dbReference>
<dbReference type="InterPro" id="IPR001173">
    <property type="entry name" value="Glyco_trans_2-like"/>
</dbReference>
<dbReference type="InterPro" id="IPR029044">
    <property type="entry name" value="Nucleotide-diphossugar_trans"/>
</dbReference>
<evidence type="ECO:0000259" key="1">
    <source>
        <dbReference type="Pfam" id="PF00535"/>
    </source>
</evidence>
<dbReference type="SUPFAM" id="SSF53448">
    <property type="entry name" value="Nucleotide-diphospho-sugar transferases"/>
    <property type="match status" value="1"/>
</dbReference>
<gene>
    <name evidence="2" type="ORF">BGE01nite_28220</name>
</gene>
<dbReference type="Pfam" id="PF00535">
    <property type="entry name" value="Glycos_transf_2"/>
    <property type="match status" value="1"/>
</dbReference>
<dbReference type="Gene3D" id="3.90.550.10">
    <property type="entry name" value="Spore Coat Polysaccharide Biosynthesis Protein SpsA, Chain A"/>
    <property type="match status" value="1"/>
</dbReference>
<dbReference type="PANTHER" id="PTHR22916:SF3">
    <property type="entry name" value="UDP-GLCNAC:BETAGAL BETA-1,3-N-ACETYLGLUCOSAMINYLTRANSFERASE-LIKE PROTEIN 1"/>
    <property type="match status" value="1"/>
</dbReference>
<dbReference type="GO" id="GO:0016758">
    <property type="term" value="F:hexosyltransferase activity"/>
    <property type="evidence" value="ECO:0007669"/>
    <property type="project" value="UniProtKB-ARBA"/>
</dbReference>
<dbReference type="CDD" id="cd00761">
    <property type="entry name" value="Glyco_tranf_GTA_type"/>
    <property type="match status" value="1"/>
</dbReference>
<proteinExistence type="predicted"/>
<evidence type="ECO:0000313" key="3">
    <source>
        <dbReference type="Proteomes" id="UP000321577"/>
    </source>
</evidence>
<organism evidence="2 3">
    <name type="scientific">Brevifollis gellanilyticus</name>
    <dbReference type="NCBI Taxonomy" id="748831"/>
    <lineage>
        <taxon>Bacteria</taxon>
        <taxon>Pseudomonadati</taxon>
        <taxon>Verrucomicrobiota</taxon>
        <taxon>Verrucomicrobiia</taxon>
        <taxon>Verrucomicrobiales</taxon>
        <taxon>Verrucomicrobiaceae</taxon>
    </lineage>
</organism>
<dbReference type="EMBL" id="BKAG01000018">
    <property type="protein sequence ID" value="GEP43531.1"/>
    <property type="molecule type" value="Genomic_DNA"/>
</dbReference>
<dbReference type="RefSeq" id="WP_146851105.1">
    <property type="nucleotide sequence ID" value="NZ_BKAG01000018.1"/>
</dbReference>
<keyword evidence="3" id="KW-1185">Reference proteome</keyword>
<reference evidence="2 3" key="1">
    <citation type="submission" date="2019-07" db="EMBL/GenBank/DDBJ databases">
        <title>Whole genome shotgun sequence of Brevifollis gellanilyticus NBRC 108608.</title>
        <authorList>
            <person name="Hosoyama A."/>
            <person name="Uohara A."/>
            <person name="Ohji S."/>
            <person name="Ichikawa N."/>
        </authorList>
    </citation>
    <scope>NUCLEOTIDE SEQUENCE [LARGE SCALE GENOMIC DNA]</scope>
    <source>
        <strain evidence="2 3">NBRC 108608</strain>
    </source>
</reference>
<evidence type="ECO:0000313" key="2">
    <source>
        <dbReference type="EMBL" id="GEP43531.1"/>
    </source>
</evidence>
<feature type="domain" description="Glycosyltransferase 2-like" evidence="1">
    <location>
        <begin position="8"/>
        <end position="139"/>
    </location>
</feature>
<dbReference type="OrthoDB" id="192626at2"/>
<dbReference type="AlphaFoldDB" id="A0A512MB21"/>
<sequence>MSSVPLVSIVMPCYGYARYLRDCLDGVLAQTLKCEIEIIAINDCSPDESLAILQEYASKDARIRVINHEVNRGHIFTVNEGIAEARGKYLVRIDPDDRHHACFLETLVPVLEADESIGLAYGNINIIDDRGSVTVERADSQHGGHDFTGNEFIPLLKKNFICAPTVLARREAWMAAWPVPEGLAFNDWYFNIMLARRWKFHYCDRVLADYRVHGSNHHSKISVDGSEERSVMRLLQMVYAEAEPEAEQERQKQSAKGDVHASQYLDFAHKYFGHRMRRDARRCFAEAWRWQPGSFRRGPHLRLWLAAFLPAGIYDRVKTLFWGAKMP</sequence>
<comment type="caution">
    <text evidence="2">The sequence shown here is derived from an EMBL/GenBank/DDBJ whole genome shotgun (WGS) entry which is preliminary data.</text>
</comment>